<name>A0AAJ2EYW3_9PSED</name>
<gene>
    <name evidence="2" type="ORF">QE440_004620</name>
</gene>
<dbReference type="InterPro" id="IPR006915">
    <property type="entry name" value="DUF637_hemagglutn_put"/>
</dbReference>
<dbReference type="InterPro" id="IPR025157">
    <property type="entry name" value="Hemagglutinin_rpt"/>
</dbReference>
<dbReference type="GO" id="GO:0003824">
    <property type="term" value="F:catalytic activity"/>
    <property type="evidence" value="ECO:0007669"/>
    <property type="project" value="UniProtKB-ARBA"/>
</dbReference>
<protein>
    <recommendedName>
        <fullName evidence="1">DUF637 domain-containing protein</fullName>
    </recommendedName>
</protein>
<organism evidence="2 3">
    <name type="scientific">Pseudomonas oryzihabitans</name>
    <dbReference type="NCBI Taxonomy" id="47885"/>
    <lineage>
        <taxon>Bacteria</taxon>
        <taxon>Pseudomonadati</taxon>
        <taxon>Pseudomonadota</taxon>
        <taxon>Gammaproteobacteria</taxon>
        <taxon>Pseudomonadales</taxon>
        <taxon>Pseudomonadaceae</taxon>
        <taxon>Pseudomonas</taxon>
    </lineage>
</organism>
<dbReference type="Pfam" id="PF04830">
    <property type="entry name" value="DUF637"/>
    <property type="match status" value="1"/>
</dbReference>
<dbReference type="EMBL" id="JAVJAF010000001">
    <property type="protein sequence ID" value="MDR6236879.1"/>
    <property type="molecule type" value="Genomic_DNA"/>
</dbReference>
<proteinExistence type="predicted"/>
<accession>A0AAJ2EYW3</accession>
<evidence type="ECO:0000313" key="2">
    <source>
        <dbReference type="EMBL" id="MDR6236879.1"/>
    </source>
</evidence>
<feature type="domain" description="DUF637" evidence="1">
    <location>
        <begin position="639"/>
        <end position="788"/>
    </location>
</feature>
<comment type="caution">
    <text evidence="2">The sequence shown here is derived from an EMBL/GenBank/DDBJ whole genome shotgun (WGS) entry which is preliminary data.</text>
</comment>
<dbReference type="Pfam" id="PF13332">
    <property type="entry name" value="Fil_haemagg_2"/>
    <property type="match status" value="2"/>
</dbReference>
<sequence length="1261" mass="132166">MVLPTTVGHDLPHRYLVETNPALTDLKQFMSSDYLLGNLNYNPDTSWKRLGDGLYEQRLVQQAIVARTGQRFIDGLTSDEAQFKYLMDNAIASKQALGLSVGVSLTAAQVAALTHDIVWMEDQVINGEHVLVPVLYLAHANNRLAPNGALIQGSDVTLIAGNDLNNAGTLRATNNLTATANNDLVNSGLIQSGDRLSLTSTLGDITNRAGGIISGRDVSLTASRGDILNERTVTTHTASYAGQSLREDYADSAARIEAGNNLSLIAGRDINNVGSVLSAGGNATLIAGRDVNLISAQTQTGRRSGANNTSSSITQLTGSLTAGRDLGIGAGRNLTAVATTLSAGRNASLAAQENLTLGVAANESHSYSKSKKTTRQEDHVDQQITTLTAGGNVSLVARQGDLTLVASKVAAGGEAYLYAGQDLNLLAAQDSDYSLYDMKKKGSFGAKKTKRDEVTDVRNLGSEIKAGGNITLQSEGDQTYQAAKLQSGKDLTLDSGGDITFEAVKDLHQESHEKSNNNAFWVSSKGKGQTDETLRQTQIIAEGKVSIQAVEGLKIDVKEVNGQTVSQTIDAMVKADPNLAWIKQAEARGDVDWRQVKEIHDSFKYNNSGLGPASQMIIAIAMAVIIGPMAGGLMGGTVTQAAITTAATNAAVSTINNRGNLGAVLKDVTSSDSLKSYAMAGASAGIPQMAGYDATKLKFNTASAQAVGTKLMADTLARTLIYGGSFQDNLKQAALGTAVGIAGVNAANAIGDLGLASGSLSKIALHAALGGLMAEAMGGDFRSGALAAGASEAMVGMLGDKFLPPGTQKGSPEYQRGMSNLLAASQLVGVLAASLSDGDIQAAATVAANATANNYLRHQDVENLAKELQGCEARGDCQIVRVKYQAISDANSARAKNCQQTGDCQQIEKEILAGQQAMAQLQGPLYGQVEQQFGNQQWQDKITVQKNIIASGNKALDIEREREQAQSRQDAERLKNDPAALKQELNAQATDLARKDLEQQMASQADQLRDKLVNDAALRAEVGELLDYRERLAGAAASVAGGAQAIGEMLEPSVWDLLSPAAKAVKLSMIVAAMKGGAAEFKIGSQVAGELATIEQLSGKLNDLNAGKLPGEAELSKYYDKTPLGQAISEASKTGFGGAKGTLNTSLLDELTANGVKFIPENVIATTRDSVVFLETGNSKAGLQHIIEAHGSQFAQMGVPEAQIPEVVMRAASEGKLVGYQGSGIGRPIYELNINGQTQRIAVTVGNNGFVVGENPRGSVR</sequence>
<reference evidence="2" key="1">
    <citation type="submission" date="2023-08" db="EMBL/GenBank/DDBJ databases">
        <title>Functional and genomic diversity of the sorghum phyllosphere microbiome.</title>
        <authorList>
            <person name="Shade A."/>
        </authorList>
    </citation>
    <scope>NUCLEOTIDE SEQUENCE</scope>
    <source>
        <strain evidence="2">SORGH_AS_0201</strain>
    </source>
</reference>
<dbReference type="AlphaFoldDB" id="A0AAJ2EYW3"/>
<evidence type="ECO:0000313" key="3">
    <source>
        <dbReference type="Proteomes" id="UP001268036"/>
    </source>
</evidence>
<evidence type="ECO:0000259" key="1">
    <source>
        <dbReference type="Pfam" id="PF04830"/>
    </source>
</evidence>
<dbReference type="Proteomes" id="UP001268036">
    <property type="component" value="Unassembled WGS sequence"/>
</dbReference>